<dbReference type="Proteomes" id="UP001464555">
    <property type="component" value="Unassembled WGS sequence"/>
</dbReference>
<sequence>MLKTTFFDLAGKYTTDSELIAQLWTVIEKHYSGKGRYYHNLSHLENMLGELEHCKNEIADWDTVLFALFYHDLIYKSTAKDNEEKSGEEAVKALRKTGYQEDKITKCSAMILATKSHTVSSDNDTNLFTDADLSILGSSWEKYYIYCQNVRKEYSVYPDFLYNPGRKKVLQHFLEMEYIFKTELFREKYEGSARENLIREIAILQK</sequence>
<evidence type="ECO:0000313" key="1">
    <source>
        <dbReference type="EMBL" id="MEL1244463.1"/>
    </source>
</evidence>
<evidence type="ECO:0008006" key="3">
    <source>
        <dbReference type="Google" id="ProtNLM"/>
    </source>
</evidence>
<dbReference type="InterPro" id="IPR009218">
    <property type="entry name" value="HD_phosphohydro"/>
</dbReference>
<dbReference type="EMBL" id="JBBYHR010000004">
    <property type="protein sequence ID" value="MEL1244463.1"/>
    <property type="molecule type" value="Genomic_DNA"/>
</dbReference>
<gene>
    <name evidence="1" type="ORF">AAEO56_09340</name>
</gene>
<reference evidence="1 2" key="1">
    <citation type="submission" date="2024-04" db="EMBL/GenBank/DDBJ databases">
        <title>Flavobacterium sp. DGU11 16S ribosomal RNA gene Genome sequencing and assembly.</title>
        <authorList>
            <person name="Park S."/>
        </authorList>
    </citation>
    <scope>NUCLEOTIDE SEQUENCE [LARGE SCALE GENOMIC DNA]</scope>
    <source>
        <strain evidence="1 2">DGU11</strain>
    </source>
</reference>
<proteinExistence type="predicted"/>
<accession>A0ABU9HXK9</accession>
<name>A0ABU9HXK9_9FLAO</name>
<dbReference type="Gene3D" id="1.10.3210.10">
    <property type="entry name" value="Hypothetical protein af1432"/>
    <property type="match status" value="1"/>
</dbReference>
<dbReference type="SUPFAM" id="SSF109604">
    <property type="entry name" value="HD-domain/PDEase-like"/>
    <property type="match status" value="1"/>
</dbReference>
<evidence type="ECO:0000313" key="2">
    <source>
        <dbReference type="Proteomes" id="UP001464555"/>
    </source>
</evidence>
<organism evidence="1 2">
    <name type="scientific">Flavobacterium arundinis</name>
    <dbReference type="NCBI Taxonomy" id="3139143"/>
    <lineage>
        <taxon>Bacteria</taxon>
        <taxon>Pseudomonadati</taxon>
        <taxon>Bacteroidota</taxon>
        <taxon>Flavobacteriia</taxon>
        <taxon>Flavobacteriales</taxon>
        <taxon>Flavobacteriaceae</taxon>
        <taxon>Flavobacterium</taxon>
    </lineage>
</organism>
<keyword evidence="2" id="KW-1185">Reference proteome</keyword>
<comment type="caution">
    <text evidence="1">The sequence shown here is derived from an EMBL/GenBank/DDBJ whole genome shotgun (WGS) entry which is preliminary data.</text>
</comment>
<dbReference type="PIRSF" id="PIRSF035170">
    <property type="entry name" value="HD_phosphohydro"/>
    <property type="match status" value="1"/>
</dbReference>
<dbReference type="RefSeq" id="WP_341696780.1">
    <property type="nucleotide sequence ID" value="NZ_JBBYHR010000004.1"/>
</dbReference>
<protein>
    <recommendedName>
        <fullName evidence="3">Metal-dependent HD superfamily phosphohydrolase</fullName>
    </recommendedName>
</protein>
<dbReference type="PANTHER" id="PTHR21174:SF0">
    <property type="entry name" value="HD PHOSPHOHYDROLASE FAMILY PROTEIN-RELATED"/>
    <property type="match status" value="1"/>
</dbReference>
<dbReference type="PANTHER" id="PTHR21174">
    <property type="match status" value="1"/>
</dbReference>